<organism evidence="1 2">
    <name type="scientific">Escallonia rubra</name>
    <dbReference type="NCBI Taxonomy" id="112253"/>
    <lineage>
        <taxon>Eukaryota</taxon>
        <taxon>Viridiplantae</taxon>
        <taxon>Streptophyta</taxon>
        <taxon>Embryophyta</taxon>
        <taxon>Tracheophyta</taxon>
        <taxon>Spermatophyta</taxon>
        <taxon>Magnoliopsida</taxon>
        <taxon>eudicotyledons</taxon>
        <taxon>Gunneridae</taxon>
        <taxon>Pentapetalae</taxon>
        <taxon>asterids</taxon>
        <taxon>campanulids</taxon>
        <taxon>Escalloniales</taxon>
        <taxon>Escalloniaceae</taxon>
        <taxon>Escallonia</taxon>
    </lineage>
</organism>
<dbReference type="AlphaFoldDB" id="A0AA88UN12"/>
<evidence type="ECO:0000313" key="2">
    <source>
        <dbReference type="Proteomes" id="UP001187471"/>
    </source>
</evidence>
<gene>
    <name evidence="1" type="ORF">RJ640_029432</name>
</gene>
<dbReference type="EMBL" id="JAVXUO010000567">
    <property type="protein sequence ID" value="KAK2991139.1"/>
    <property type="molecule type" value="Genomic_DNA"/>
</dbReference>
<reference evidence="1" key="1">
    <citation type="submission" date="2022-12" db="EMBL/GenBank/DDBJ databases">
        <title>Draft genome assemblies for two species of Escallonia (Escalloniales).</title>
        <authorList>
            <person name="Chanderbali A."/>
            <person name="Dervinis C."/>
            <person name="Anghel I."/>
            <person name="Soltis D."/>
            <person name="Soltis P."/>
            <person name="Zapata F."/>
        </authorList>
    </citation>
    <scope>NUCLEOTIDE SEQUENCE</scope>
    <source>
        <strain evidence="1">UCBG92.1500</strain>
        <tissue evidence="1">Leaf</tissue>
    </source>
</reference>
<dbReference type="Proteomes" id="UP001187471">
    <property type="component" value="Unassembled WGS sequence"/>
</dbReference>
<comment type="caution">
    <text evidence="1">The sequence shown here is derived from an EMBL/GenBank/DDBJ whole genome shotgun (WGS) entry which is preliminary data.</text>
</comment>
<dbReference type="PANTHER" id="PTHR33428:SF10">
    <property type="entry name" value="CHLOROPHYLLASE-1"/>
    <property type="match status" value="1"/>
</dbReference>
<proteinExistence type="predicted"/>
<keyword evidence="2" id="KW-1185">Reference proteome</keyword>
<dbReference type="GO" id="GO:0015996">
    <property type="term" value="P:chlorophyll catabolic process"/>
    <property type="evidence" value="ECO:0007669"/>
    <property type="project" value="TreeGrafter"/>
</dbReference>
<name>A0AA88UN12_9ASTE</name>
<dbReference type="PANTHER" id="PTHR33428">
    <property type="entry name" value="CHLOROPHYLLASE-2, CHLOROPLASTIC"/>
    <property type="match status" value="1"/>
</dbReference>
<accession>A0AA88UN12</accession>
<protein>
    <submittedName>
        <fullName evidence="1">Uncharacterized protein</fullName>
    </submittedName>
</protein>
<dbReference type="GO" id="GO:0047746">
    <property type="term" value="F:chlorophyllase activity"/>
    <property type="evidence" value="ECO:0007669"/>
    <property type="project" value="TreeGrafter"/>
</dbReference>
<evidence type="ECO:0000313" key="1">
    <source>
        <dbReference type="EMBL" id="KAK2991139.1"/>
    </source>
</evidence>
<dbReference type="InterPro" id="IPR017395">
    <property type="entry name" value="Chlorophyllase-like"/>
</dbReference>
<sequence>MLDDWMIKLTSWVCKSGEGDKELMRRGVAGIVVAFIRAFLQGDREELNAIVKSSGVAPIQLDPEQIPKELTSKFDTILAN</sequence>
<dbReference type="Pfam" id="PF07224">
    <property type="entry name" value="Chlorophyllase"/>
    <property type="match status" value="1"/>
</dbReference>